<evidence type="ECO:0000259" key="1">
    <source>
        <dbReference type="Pfam" id="PF19054"/>
    </source>
</evidence>
<evidence type="ECO:0000313" key="3">
    <source>
        <dbReference type="Proteomes" id="UP000239415"/>
    </source>
</evidence>
<dbReference type="EMBL" id="PVMZ01000023">
    <property type="protein sequence ID" value="PRX14628.1"/>
    <property type="molecule type" value="Genomic_DNA"/>
</dbReference>
<comment type="caution">
    <text evidence="2">The sequence shown here is derived from an EMBL/GenBank/DDBJ whole genome shotgun (WGS) entry which is preliminary data.</text>
</comment>
<reference evidence="2 3" key="1">
    <citation type="submission" date="2018-03" db="EMBL/GenBank/DDBJ databases">
        <title>Genomic Encyclopedia of Archaeal and Bacterial Type Strains, Phase II (KMG-II): from individual species to whole genera.</title>
        <authorList>
            <person name="Goeker M."/>
        </authorList>
    </citation>
    <scope>NUCLEOTIDE SEQUENCE [LARGE SCALE GENOMIC DNA]</scope>
    <source>
        <strain evidence="2 3">DSM 43146</strain>
    </source>
</reference>
<accession>A0A2T0JYM2</accession>
<dbReference type="Proteomes" id="UP000239415">
    <property type="component" value="Unassembled WGS sequence"/>
</dbReference>
<protein>
    <recommendedName>
        <fullName evidence="1">DUF5753 domain-containing protein</fullName>
    </recommendedName>
</protein>
<gene>
    <name evidence="2" type="ORF">CLV67_12312</name>
</gene>
<organism evidence="2 3">
    <name type="scientific">Actinoplanes italicus</name>
    <dbReference type="NCBI Taxonomy" id="113567"/>
    <lineage>
        <taxon>Bacteria</taxon>
        <taxon>Bacillati</taxon>
        <taxon>Actinomycetota</taxon>
        <taxon>Actinomycetes</taxon>
        <taxon>Micromonosporales</taxon>
        <taxon>Micromonosporaceae</taxon>
        <taxon>Actinoplanes</taxon>
    </lineage>
</organism>
<proteinExistence type="predicted"/>
<name>A0A2T0JYM2_9ACTN</name>
<dbReference type="AlphaFoldDB" id="A0A2T0JYM2"/>
<dbReference type="InterPro" id="IPR043917">
    <property type="entry name" value="DUF5753"/>
</dbReference>
<sequence length="226" mass="25010">MNLYRVTDPEARGELMKLVEESRETAWWTQYNLGPGYERLIGLEGAAATICDYQIGTVPGLLQTPEYAAAVVRAWTDDPEVLRSAVDVRLARQQNLNDSTSLKIVIEESVVRRSIGGRQVMRDQIRKLMAMNDGSQLELRVLPLSAGAHKGLITGFIVLRFSESMTAGSAVGFSDIVYHEGVVGEGTYIEQAAEVQGYVQVFLGLQRMALDTRDTNSLLGEILREM</sequence>
<evidence type="ECO:0000313" key="2">
    <source>
        <dbReference type="EMBL" id="PRX14628.1"/>
    </source>
</evidence>
<dbReference type="Pfam" id="PF19054">
    <property type="entry name" value="DUF5753"/>
    <property type="match status" value="1"/>
</dbReference>
<feature type="domain" description="DUF5753" evidence="1">
    <location>
        <begin position="38"/>
        <end position="220"/>
    </location>
</feature>
<keyword evidence="3" id="KW-1185">Reference proteome</keyword>